<protein>
    <submittedName>
        <fullName evidence="13">Mycofactocin system FadH/OYE family oxidoreductase 2</fullName>
    </submittedName>
</protein>
<evidence type="ECO:0000259" key="12">
    <source>
        <dbReference type="Pfam" id="PF07992"/>
    </source>
</evidence>
<organism evidence="13 14">
    <name type="scientific">Tomitella fengzijianii</name>
    <dbReference type="NCBI Taxonomy" id="2597660"/>
    <lineage>
        <taxon>Bacteria</taxon>
        <taxon>Bacillati</taxon>
        <taxon>Actinomycetota</taxon>
        <taxon>Actinomycetes</taxon>
        <taxon>Mycobacteriales</taxon>
        <taxon>Tomitella</taxon>
    </lineage>
</organism>
<dbReference type="InterPro" id="IPR036188">
    <property type="entry name" value="FAD/NAD-bd_sf"/>
</dbReference>
<gene>
    <name evidence="13" type="ORF">FO059_05840</name>
</gene>
<dbReference type="Gene3D" id="3.20.20.70">
    <property type="entry name" value="Aldolase class I"/>
    <property type="match status" value="1"/>
</dbReference>
<evidence type="ECO:0000313" key="14">
    <source>
        <dbReference type="Proteomes" id="UP000317344"/>
    </source>
</evidence>
<keyword evidence="7" id="KW-0560">Oxidoreductase</keyword>
<comment type="similarity">
    <text evidence="3">In the N-terminal section; belongs to the NADH:flavin oxidoreductase/NADH oxidase family.</text>
</comment>
<evidence type="ECO:0000256" key="10">
    <source>
        <dbReference type="SAM" id="MobiDB-lite"/>
    </source>
</evidence>
<dbReference type="PANTHER" id="PTHR42917">
    <property type="entry name" value="2,4-DIENOYL-COA REDUCTASE"/>
    <property type="match status" value="1"/>
</dbReference>
<comment type="cofactor">
    <cofactor evidence="1">
        <name>FMN</name>
        <dbReference type="ChEBI" id="CHEBI:58210"/>
    </cofactor>
</comment>
<dbReference type="GO" id="GO:0033543">
    <property type="term" value="P:fatty acid beta-oxidation, unsaturated, even number, reductase/isomerase pathway"/>
    <property type="evidence" value="ECO:0007669"/>
    <property type="project" value="TreeGrafter"/>
</dbReference>
<evidence type="ECO:0000256" key="6">
    <source>
        <dbReference type="ARBA" id="ARBA00022723"/>
    </source>
</evidence>
<evidence type="ECO:0000256" key="5">
    <source>
        <dbReference type="ARBA" id="ARBA00022643"/>
    </source>
</evidence>
<keyword evidence="4" id="KW-0285">Flavoprotein</keyword>
<evidence type="ECO:0000256" key="7">
    <source>
        <dbReference type="ARBA" id="ARBA00023002"/>
    </source>
</evidence>
<dbReference type="RefSeq" id="WP_143907125.1">
    <property type="nucleotide sequence ID" value="NZ_CP041765.1"/>
</dbReference>
<evidence type="ECO:0000256" key="9">
    <source>
        <dbReference type="ARBA" id="ARBA00023014"/>
    </source>
</evidence>
<dbReference type="Pfam" id="PF00724">
    <property type="entry name" value="Oxidored_FMN"/>
    <property type="match status" value="1"/>
</dbReference>
<dbReference type="SUPFAM" id="SSF51395">
    <property type="entry name" value="FMN-linked oxidoreductases"/>
    <property type="match status" value="1"/>
</dbReference>
<keyword evidence="14" id="KW-1185">Reference proteome</keyword>
<feature type="domain" description="NADH:flavin oxidoreductase/NADH oxidase N-terminal" evidence="11">
    <location>
        <begin position="25"/>
        <end position="341"/>
    </location>
</feature>
<sequence>MRNDETPATPLLSSPLRLGADGRSAVLRNRVVFCAHLTNLAVDGLPNADHAAYYEARARGGAGLIITEEHTVHASDRPYEKLIRGYDPGAIDGYRAITDRVHAHGAVVLSQLNHNGAQGSSLYTRRALSAPSAVWDPMFREVPRPLDHAGIADIVRGFADTARHCRLGGFDGVELQCSQASLIRQFLASGTNLRDDEYGGTLARRARFLLEVIAAVRDALGPGKILGVRLAGEERVDGGITLDEAVAVARRVEATGDVDYINTSIGLATSTLHLIEASMATPAGYALHIPSALRAAVDLPVVGVGRFSRPGEAEAALRDGACDLVGVVRGQIADPDFTVEAVAALTGGTAGGPRVCSACNQECIGRVGFNRPIRCLQNPHAGRENATHTLVGLSAPARRLRVIVVGGGPAGMQAAAVAAERGHEVTLFESRPRLGGQIVLAAAAPYREGLAEITRDLARRCAAAGVRIECGVAVRAGTVSAGATPDAVVVATGALPDAPEWARGLPVGAYADVREVLAAPDRAWHGTDAAGSRVLVVDGLGFHPATSVAEFLAARGCAVTVCTDGMVVGQDLGVTLDREGWLARAHRAGIRQRADTVIAAARRHGAGVRVTLVHHPTGAATEDDWDRVVFAGQQRSDDTLWRALTGGAQGDGRPETVGAAGSAAGFRVYRIGDALAPRRADAAIREGERVGAMLGSGAAPGSTSAPGSGAAL</sequence>
<comment type="cofactor">
    <cofactor evidence="2">
        <name>[4Fe-4S] cluster</name>
        <dbReference type="ChEBI" id="CHEBI:49883"/>
    </cofactor>
</comment>
<dbReference type="SUPFAM" id="SSF51971">
    <property type="entry name" value="Nucleotide-binding domain"/>
    <property type="match status" value="1"/>
</dbReference>
<accession>A0A516X2T3</accession>
<evidence type="ECO:0000256" key="3">
    <source>
        <dbReference type="ARBA" id="ARBA00011048"/>
    </source>
</evidence>
<dbReference type="PRINTS" id="PR00368">
    <property type="entry name" value="FADPNR"/>
</dbReference>
<evidence type="ECO:0000256" key="8">
    <source>
        <dbReference type="ARBA" id="ARBA00023004"/>
    </source>
</evidence>
<dbReference type="Pfam" id="PF07992">
    <property type="entry name" value="Pyr_redox_2"/>
    <property type="match status" value="1"/>
</dbReference>
<dbReference type="KEGG" id="toy:FO059_05840"/>
<dbReference type="GO" id="GO:0008670">
    <property type="term" value="F:2,4-dienoyl-CoA reductase (NADPH) activity"/>
    <property type="evidence" value="ECO:0007669"/>
    <property type="project" value="TreeGrafter"/>
</dbReference>
<reference evidence="13 14" key="1">
    <citation type="submission" date="2019-07" db="EMBL/GenBank/DDBJ databases">
        <title>Tomitella cavernea sp. nov., an actinomycete isolated from soil.</title>
        <authorList>
            <person name="Cheng J."/>
        </authorList>
    </citation>
    <scope>NUCLEOTIDE SEQUENCE [LARGE SCALE GENOMIC DNA]</scope>
    <source>
        <strain evidence="13 14">HY188</strain>
    </source>
</reference>
<name>A0A516X2T3_9ACTN</name>
<dbReference type="InterPro" id="IPR023753">
    <property type="entry name" value="FAD/NAD-binding_dom"/>
</dbReference>
<dbReference type="AlphaFoldDB" id="A0A516X2T3"/>
<dbReference type="PANTHER" id="PTHR42917:SF2">
    <property type="entry name" value="2,4-DIENOYL-COA REDUCTASE [(2E)-ENOYL-COA-PRODUCING]"/>
    <property type="match status" value="1"/>
</dbReference>
<dbReference type="InterPro" id="IPR023987">
    <property type="entry name" value="CHP03977_oxidoreductase"/>
</dbReference>
<feature type="region of interest" description="Disordered" evidence="10">
    <location>
        <begin position="693"/>
        <end position="712"/>
    </location>
</feature>
<proteinExistence type="inferred from homology"/>
<dbReference type="InterPro" id="IPR001155">
    <property type="entry name" value="OxRdtase_FMN_N"/>
</dbReference>
<dbReference type="InterPro" id="IPR051793">
    <property type="entry name" value="NADH:flavin_oxidoreductase"/>
</dbReference>
<dbReference type="PRINTS" id="PR00411">
    <property type="entry name" value="PNDRDTASEI"/>
</dbReference>
<dbReference type="InterPro" id="IPR013785">
    <property type="entry name" value="Aldolase_TIM"/>
</dbReference>
<dbReference type="SUPFAM" id="SSF51905">
    <property type="entry name" value="FAD/NAD(P)-binding domain"/>
    <property type="match status" value="1"/>
</dbReference>
<dbReference type="EMBL" id="CP041765">
    <property type="protein sequence ID" value="QDQ96941.1"/>
    <property type="molecule type" value="Genomic_DNA"/>
</dbReference>
<evidence type="ECO:0000256" key="4">
    <source>
        <dbReference type="ARBA" id="ARBA00022630"/>
    </source>
</evidence>
<keyword evidence="8" id="KW-0408">Iron</keyword>
<evidence type="ECO:0000256" key="1">
    <source>
        <dbReference type="ARBA" id="ARBA00001917"/>
    </source>
</evidence>
<dbReference type="GO" id="GO:0051536">
    <property type="term" value="F:iron-sulfur cluster binding"/>
    <property type="evidence" value="ECO:0007669"/>
    <property type="project" value="UniProtKB-KW"/>
</dbReference>
<dbReference type="NCBIfam" id="TIGR03997">
    <property type="entry name" value="mycofact_OYE_2"/>
    <property type="match status" value="1"/>
</dbReference>
<dbReference type="Gene3D" id="3.40.50.720">
    <property type="entry name" value="NAD(P)-binding Rossmann-like Domain"/>
    <property type="match status" value="1"/>
</dbReference>
<dbReference type="GO" id="GO:0046872">
    <property type="term" value="F:metal ion binding"/>
    <property type="evidence" value="ECO:0007669"/>
    <property type="project" value="UniProtKB-KW"/>
</dbReference>
<dbReference type="GO" id="GO:0010181">
    <property type="term" value="F:FMN binding"/>
    <property type="evidence" value="ECO:0007669"/>
    <property type="project" value="InterPro"/>
</dbReference>
<feature type="domain" description="FAD/NAD(P)-binding" evidence="12">
    <location>
        <begin position="401"/>
        <end position="687"/>
    </location>
</feature>
<dbReference type="OrthoDB" id="3169239at2"/>
<keyword evidence="9" id="KW-0411">Iron-sulfur</keyword>
<reference evidence="13 14" key="2">
    <citation type="submission" date="2019-07" db="EMBL/GenBank/DDBJ databases">
        <authorList>
            <person name="Huang Y."/>
        </authorList>
    </citation>
    <scope>NUCLEOTIDE SEQUENCE [LARGE SCALE GENOMIC DNA]</scope>
    <source>
        <strain evidence="13 14">HY188</strain>
    </source>
</reference>
<dbReference type="Proteomes" id="UP000317344">
    <property type="component" value="Chromosome"/>
</dbReference>
<dbReference type="Gene3D" id="3.50.50.60">
    <property type="entry name" value="FAD/NAD(P)-binding domain"/>
    <property type="match status" value="1"/>
</dbReference>
<evidence type="ECO:0000313" key="13">
    <source>
        <dbReference type="EMBL" id="QDQ96941.1"/>
    </source>
</evidence>
<keyword evidence="5" id="KW-0288">FMN</keyword>
<keyword evidence="6" id="KW-0479">Metal-binding</keyword>
<evidence type="ECO:0000256" key="2">
    <source>
        <dbReference type="ARBA" id="ARBA00001966"/>
    </source>
</evidence>
<evidence type="ECO:0000259" key="11">
    <source>
        <dbReference type="Pfam" id="PF00724"/>
    </source>
</evidence>